<dbReference type="InterPro" id="IPR007049">
    <property type="entry name" value="Carb-sel_porin_OprB"/>
</dbReference>
<feature type="chain" id="PRO_5009362511" description="SLH domain-containing protein" evidence="2">
    <location>
        <begin position="29"/>
        <end position="538"/>
    </location>
</feature>
<accession>A0A1D8TR16</accession>
<dbReference type="RefSeq" id="WP_070392551.1">
    <property type="nucleotide sequence ID" value="NZ_CP017599.1"/>
</dbReference>
<dbReference type="Proteomes" id="UP000177870">
    <property type="component" value="Chromosome"/>
</dbReference>
<evidence type="ECO:0000256" key="1">
    <source>
        <dbReference type="ARBA" id="ARBA00008769"/>
    </source>
</evidence>
<dbReference type="EMBL" id="CP017599">
    <property type="protein sequence ID" value="AOX00080.1"/>
    <property type="molecule type" value="Genomic_DNA"/>
</dbReference>
<reference evidence="6" key="1">
    <citation type="submission" date="2016-10" db="EMBL/GenBank/DDBJ databases">
        <title>Comparative genomics uncovers the prolific and rare metabolic potential of the cyanobacterial genus Moorea.</title>
        <authorList>
            <person name="Leao T."/>
            <person name="Castelao G."/>
            <person name="Korobeynikov A."/>
            <person name="Monroe E.A."/>
            <person name="Podell S."/>
            <person name="Glukhov E."/>
            <person name="Allen E."/>
            <person name="Gerwick W.H."/>
            <person name="Gerwick L."/>
        </authorList>
    </citation>
    <scope>NUCLEOTIDE SEQUENCE [LARGE SCALE GENOMIC DNA]</scope>
    <source>
        <strain evidence="6">PAL-8-15-08-1</strain>
    </source>
</reference>
<dbReference type="PANTHER" id="PTHR43308:SF1">
    <property type="entry name" value="OUTER MEMBRANE PROTEIN ALPHA"/>
    <property type="match status" value="1"/>
</dbReference>
<proteinExistence type="inferred from homology"/>
<sequence length="538" mass="58054">MNKQLRAMLLMSPLMLVSQWAASKVAIAQEVSPNLDPVNLGEIPAQTKQVSVDKLIKQSKQDSASMGQVTSVSQLRDVSPGDWAYEALRSLVERYGCIAGYPNRTFRGNRATTRYEFAAGLNACLNQIERLIAASTADFITREDLETLQRLIQEFESELATLGARVDNLEGRVAFLEDHQFSTTTKLEGEVVFSIANAFGEDSDNQVVFQDRVRLAFVSSFTGKDALYTRLDAGNAATFDGTDQGAFTYSFDSGNDLGIGWLAYYFPIGDNIDVYLPAAFPLWQDFVPTLSPYLDDFTGASGVLSSYAESSPIYKIGLGAGGGLGINFSLADAVVLSAGYFGGNSFDPSEGQGLFNGEFSALGQLTFSPSDSFQLAFTYVRAYFNDFDDGNAIFDTGVGTENSRAPFGDGADVTANTNSYGVEASFRFSPNLVINAYGGYTDAEQASGGNGDAEIWYYGLGLALPDFGKEGNLLGIVAGSEPYVGGDDDTAIHLEGFYKYQLNDNISITPGLIWIAAPFGDSDNEDVFIGALRTTFKF</sequence>
<name>A0A1D8TR16_9CYAN</name>
<evidence type="ECO:0000313" key="5">
    <source>
        <dbReference type="EMBL" id="AOX00080.1"/>
    </source>
</evidence>
<evidence type="ECO:0000256" key="3">
    <source>
        <dbReference type="SAM" id="Coils"/>
    </source>
</evidence>
<protein>
    <recommendedName>
        <fullName evidence="4">SLH domain-containing protein</fullName>
    </recommendedName>
</protein>
<dbReference type="OrthoDB" id="580845at2"/>
<evidence type="ECO:0000259" key="4">
    <source>
        <dbReference type="PROSITE" id="PS51272"/>
    </source>
</evidence>
<gene>
    <name evidence="5" type="ORF">BJP34_12050</name>
</gene>
<dbReference type="STRING" id="1458985.BJP34_12050"/>
<dbReference type="GO" id="GO:0008643">
    <property type="term" value="P:carbohydrate transport"/>
    <property type="evidence" value="ECO:0007669"/>
    <property type="project" value="InterPro"/>
</dbReference>
<dbReference type="InterPro" id="IPR047684">
    <property type="entry name" value="Por_som-like"/>
</dbReference>
<dbReference type="PANTHER" id="PTHR43308">
    <property type="entry name" value="OUTER MEMBRANE PROTEIN ALPHA-RELATED"/>
    <property type="match status" value="1"/>
</dbReference>
<organism evidence="5 6">
    <name type="scientific">Moorena producens PAL-8-15-08-1</name>
    <dbReference type="NCBI Taxonomy" id="1458985"/>
    <lineage>
        <taxon>Bacteria</taxon>
        <taxon>Bacillati</taxon>
        <taxon>Cyanobacteriota</taxon>
        <taxon>Cyanophyceae</taxon>
        <taxon>Coleofasciculales</taxon>
        <taxon>Coleofasciculaceae</taxon>
        <taxon>Moorena</taxon>
    </lineage>
</organism>
<dbReference type="InterPro" id="IPR001119">
    <property type="entry name" value="SLH_dom"/>
</dbReference>
<dbReference type="KEGG" id="mpro:BJP34_12050"/>
<feature type="signal peptide" evidence="2">
    <location>
        <begin position="1"/>
        <end position="28"/>
    </location>
</feature>
<dbReference type="InterPro" id="IPR051465">
    <property type="entry name" value="Cell_Envelope_Struct_Comp"/>
</dbReference>
<dbReference type="GO" id="GO:0016020">
    <property type="term" value="C:membrane"/>
    <property type="evidence" value="ECO:0007669"/>
    <property type="project" value="InterPro"/>
</dbReference>
<dbReference type="AlphaFoldDB" id="A0A1D8TR16"/>
<keyword evidence="2" id="KW-0732">Signal</keyword>
<dbReference type="Pfam" id="PF04966">
    <property type="entry name" value="OprB"/>
    <property type="match status" value="1"/>
</dbReference>
<dbReference type="NCBIfam" id="NF033921">
    <property type="entry name" value="por_somb"/>
    <property type="match status" value="1"/>
</dbReference>
<comment type="similarity">
    <text evidence="1 2">Belongs to the OprB family.</text>
</comment>
<evidence type="ECO:0000256" key="2">
    <source>
        <dbReference type="RuleBase" id="RU363072"/>
    </source>
</evidence>
<dbReference type="GO" id="GO:0015288">
    <property type="term" value="F:porin activity"/>
    <property type="evidence" value="ECO:0007669"/>
    <property type="project" value="InterPro"/>
</dbReference>
<keyword evidence="3" id="KW-0175">Coiled coil</keyword>
<dbReference type="PROSITE" id="PS51272">
    <property type="entry name" value="SLH"/>
    <property type="match status" value="1"/>
</dbReference>
<feature type="domain" description="SLH" evidence="4">
    <location>
        <begin position="71"/>
        <end position="135"/>
    </location>
</feature>
<feature type="coiled-coil region" evidence="3">
    <location>
        <begin position="145"/>
        <end position="179"/>
    </location>
</feature>
<dbReference type="Gene3D" id="2.40.160.180">
    <property type="entry name" value="Carbohydrate-selective porin OprB"/>
    <property type="match status" value="1"/>
</dbReference>
<dbReference type="Pfam" id="PF00395">
    <property type="entry name" value="SLH"/>
    <property type="match status" value="1"/>
</dbReference>
<evidence type="ECO:0000313" key="6">
    <source>
        <dbReference type="Proteomes" id="UP000177870"/>
    </source>
</evidence>
<dbReference type="InterPro" id="IPR038673">
    <property type="entry name" value="OprB_sf"/>
</dbReference>